<protein>
    <submittedName>
        <fullName evidence="2">Uncharacterized protein</fullName>
    </submittedName>
</protein>
<accession>A0ABM9AYE4</accession>
<evidence type="ECO:0000313" key="3">
    <source>
        <dbReference type="Proteomes" id="UP000837803"/>
    </source>
</evidence>
<evidence type="ECO:0000313" key="2">
    <source>
        <dbReference type="EMBL" id="CAH0999326.1"/>
    </source>
</evidence>
<reference evidence="2" key="1">
    <citation type="submission" date="2021-12" db="EMBL/GenBank/DDBJ databases">
        <authorList>
            <person name="Rodrigo-Torres L."/>
            <person name="Arahal R. D."/>
            <person name="Lucena T."/>
        </authorList>
    </citation>
    <scope>NUCLEOTIDE SEQUENCE</scope>
    <source>
        <strain evidence="2">CECT 8419</strain>
    </source>
</reference>
<sequence length="866" mass="92002">MKRLLLSLLVCLATCPLLLAQGVPQGMQYQAVARDLAAQVLPNTGVELQINLLADGQADRVVYAEHHRVETNALGLFTLTIGQGEALQGTFAEVPWSSSEVWMEIQIMENGRFVTISNSKMLSVPYAFYAATAGDLRSEGELEQKAKNGVPAQAWSLFGNRTSDPTKDKLGTTDCADLIIVTDDVERIRILCSGAVLIDSDLDIGNDLTVQNNAEFNISGGNTIVNGDLSVANGSTTNLTGPLNVDGPTDLNNTLNVDGTTDLNSTVNVNNGSTTNLSGPVNVDGPTDLNNTLNVDGTTDLNSTVNVTNGSTTNLSGPVNVDGATKLNNTLDVAGVTNLNNVLNVNNASTTNLSGALNVTGVTTIGSALNVTNNSASFLTGPLTVNGAGTINNSLDVADCITSGETNEARFRFCPEITNGSVGSFNNYPLQVSGASQGMAIRVNEWAPINNFVAFFADGEMKGRIEGNTGFIVQQFKDTSKDLLEYDPDEAKGSTETAGSDTIAYDQSNEAREAGDENIPENEIPLGSQVNTKEVVDLVILSVKFIVSVIKVATSFASIPFDPVDIFDAAIAAVFAGVDLGVFLGFTITNTGVAYQSGSGDYAEWLIKHDSTEQLQYGEVVGVIGGAVSRTFTEADQFMVVSAAPAVVGAMPPSAEAEALYEKIAFIGQVPVKVRGVVLIGDYLLPSGEGDGLAIAVSKQQMLPLDYARIIGVAWQASDPDRRGEAYQMITCAVGINQNDMAGMIDQMQTVMNGMQDALAKLDPAFEVHAFETTGRTMPPAAGLYSVSPTHQDAVSGYFQDKEYNSREELGQLVVDALEEQADLDLSKYPVVERMLLDPAYAAQAQTHYSELLGTYTDWLEQLERN</sequence>
<gene>
    <name evidence="2" type="ORF">LEM8419_00624</name>
</gene>
<dbReference type="EMBL" id="CAKLPZ010000001">
    <property type="protein sequence ID" value="CAH0999326.1"/>
    <property type="molecule type" value="Genomic_DNA"/>
</dbReference>
<keyword evidence="1" id="KW-0732">Signal</keyword>
<dbReference type="RefSeq" id="WP_238749514.1">
    <property type="nucleotide sequence ID" value="NZ_CAKLPZ010000001.1"/>
</dbReference>
<organism evidence="2 3">
    <name type="scientific">Neolewinella maritima</name>
    <dbReference type="NCBI Taxonomy" id="1383882"/>
    <lineage>
        <taxon>Bacteria</taxon>
        <taxon>Pseudomonadati</taxon>
        <taxon>Bacteroidota</taxon>
        <taxon>Saprospiria</taxon>
        <taxon>Saprospirales</taxon>
        <taxon>Lewinellaceae</taxon>
        <taxon>Neolewinella</taxon>
    </lineage>
</organism>
<name>A0ABM9AYE4_9BACT</name>
<dbReference type="Gene3D" id="2.40.300.10">
    <property type="entry name" value="Head decoration protein D"/>
    <property type="match status" value="1"/>
</dbReference>
<keyword evidence="3" id="KW-1185">Reference proteome</keyword>
<comment type="caution">
    <text evidence="2">The sequence shown here is derived from an EMBL/GenBank/DDBJ whole genome shotgun (WGS) entry which is preliminary data.</text>
</comment>
<evidence type="ECO:0000256" key="1">
    <source>
        <dbReference type="SAM" id="SignalP"/>
    </source>
</evidence>
<feature type="chain" id="PRO_5046845046" evidence="1">
    <location>
        <begin position="21"/>
        <end position="866"/>
    </location>
</feature>
<dbReference type="Proteomes" id="UP000837803">
    <property type="component" value="Unassembled WGS sequence"/>
</dbReference>
<proteinExistence type="predicted"/>
<feature type="signal peptide" evidence="1">
    <location>
        <begin position="1"/>
        <end position="20"/>
    </location>
</feature>